<dbReference type="AlphaFoldDB" id="A0A2H3APL7"/>
<feature type="compositionally biased region" description="Polar residues" evidence="2">
    <location>
        <begin position="335"/>
        <end position="351"/>
    </location>
</feature>
<feature type="region of interest" description="Disordered" evidence="2">
    <location>
        <begin position="318"/>
        <end position="483"/>
    </location>
</feature>
<feature type="region of interest" description="Disordered" evidence="2">
    <location>
        <begin position="1"/>
        <end position="70"/>
    </location>
</feature>
<feature type="compositionally biased region" description="Basic and acidic residues" evidence="2">
    <location>
        <begin position="396"/>
        <end position="417"/>
    </location>
</feature>
<feature type="compositionally biased region" description="Polar residues" evidence="2">
    <location>
        <begin position="450"/>
        <end position="465"/>
    </location>
</feature>
<protein>
    <submittedName>
        <fullName evidence="3">Uncharacterized protein</fullName>
    </submittedName>
</protein>
<feature type="region of interest" description="Disordered" evidence="2">
    <location>
        <begin position="188"/>
        <end position="208"/>
    </location>
</feature>
<dbReference type="EMBL" id="KZ293483">
    <property type="protein sequence ID" value="PBK60751.1"/>
    <property type="molecule type" value="Genomic_DNA"/>
</dbReference>
<dbReference type="STRING" id="1076256.A0A2H3APL7"/>
<feature type="compositionally biased region" description="Polar residues" evidence="2">
    <location>
        <begin position="418"/>
        <end position="434"/>
    </location>
</feature>
<dbReference type="Proteomes" id="UP000218334">
    <property type="component" value="Unassembled WGS sequence"/>
</dbReference>
<feature type="region of interest" description="Disordered" evidence="2">
    <location>
        <begin position="574"/>
        <end position="622"/>
    </location>
</feature>
<evidence type="ECO:0000256" key="1">
    <source>
        <dbReference type="SAM" id="Coils"/>
    </source>
</evidence>
<accession>A0A2H3APL7</accession>
<gene>
    <name evidence="3" type="ORF">ARMSODRAFT_1026331</name>
</gene>
<feature type="coiled-coil region" evidence="1">
    <location>
        <begin position="87"/>
        <end position="165"/>
    </location>
</feature>
<feature type="compositionally biased region" description="Low complexity" evidence="2">
    <location>
        <begin position="508"/>
        <end position="517"/>
    </location>
</feature>
<keyword evidence="1" id="KW-0175">Coiled coil</keyword>
<feature type="compositionally biased region" description="Basic and acidic residues" evidence="2">
    <location>
        <begin position="259"/>
        <end position="269"/>
    </location>
</feature>
<evidence type="ECO:0000313" key="3">
    <source>
        <dbReference type="EMBL" id="PBK60751.1"/>
    </source>
</evidence>
<name>A0A2H3APL7_9AGAR</name>
<feature type="compositionally biased region" description="Basic residues" evidence="2">
    <location>
        <begin position="42"/>
        <end position="57"/>
    </location>
</feature>
<feature type="region of interest" description="Disordered" evidence="2">
    <location>
        <begin position="247"/>
        <end position="301"/>
    </location>
</feature>
<reference evidence="4" key="1">
    <citation type="journal article" date="2017" name="Nat. Ecol. Evol.">
        <title>Genome expansion and lineage-specific genetic innovations in the forest pathogenic fungi Armillaria.</title>
        <authorList>
            <person name="Sipos G."/>
            <person name="Prasanna A.N."/>
            <person name="Walter M.C."/>
            <person name="O'Connor E."/>
            <person name="Balint B."/>
            <person name="Krizsan K."/>
            <person name="Kiss B."/>
            <person name="Hess J."/>
            <person name="Varga T."/>
            <person name="Slot J."/>
            <person name="Riley R."/>
            <person name="Boka B."/>
            <person name="Rigling D."/>
            <person name="Barry K."/>
            <person name="Lee J."/>
            <person name="Mihaltcheva S."/>
            <person name="LaButti K."/>
            <person name="Lipzen A."/>
            <person name="Waldron R."/>
            <person name="Moloney N.M."/>
            <person name="Sperisen C."/>
            <person name="Kredics L."/>
            <person name="Vagvoelgyi C."/>
            <person name="Patrignani A."/>
            <person name="Fitzpatrick D."/>
            <person name="Nagy I."/>
            <person name="Doyle S."/>
            <person name="Anderson J.B."/>
            <person name="Grigoriev I.V."/>
            <person name="Gueldener U."/>
            <person name="Muensterkoetter M."/>
            <person name="Nagy L.G."/>
        </authorList>
    </citation>
    <scope>NUCLEOTIDE SEQUENCE [LARGE SCALE GENOMIC DNA]</scope>
    <source>
        <strain evidence="4">28-4</strain>
    </source>
</reference>
<evidence type="ECO:0000313" key="4">
    <source>
        <dbReference type="Proteomes" id="UP000218334"/>
    </source>
</evidence>
<feature type="compositionally biased region" description="Low complexity" evidence="2">
    <location>
        <begin position="20"/>
        <end position="29"/>
    </location>
</feature>
<keyword evidence="4" id="KW-1185">Reference proteome</keyword>
<proteinExistence type="predicted"/>
<evidence type="ECO:0000256" key="2">
    <source>
        <dbReference type="SAM" id="MobiDB-lite"/>
    </source>
</evidence>
<sequence>MADQDTRFQYPAEVPEEADSSSPAPSSDGPRPDRSVAPQSNSKRRHRSLPRQRHHRAVPPSHSEIDLIHGFGGTRNTDSLRRDVQILDAFERRFAALRTQLVEATASLSAHKVQLQTAKMELQRAEDIIADVDRQRIEAEVQAAKDRATARRLLMERAMDEAKEQGYREGYEEGFGMARSFREIRTRRHSARDRDVPVPVVPPTRGRTAKSNLSTIMANYEDLEEKLKAPVYPNPMVAVMRSVASSFANPPDWQSKRRANPDRRPDELHVPISPEPILSPSHDSEEHSASPSSLHSEGSLPLRRFPVSPEVICPIPTQIYAPSPVSPSHSHSPSNHGGQQSLEQIEESTTPAPVDGPFRALTRYSKFSPHIDDRGGNSRASTPLSQYAMLRPPASEQDKFPGRKQTERIADEWRSQNHDISSSPANQGQDTPSRPTDWEFVSPISEASYHASSLYNQTDPGSQHTLGEGEHSPRQSPPKRLRSPLAWLRKRFQRSYSSPAGVNIQVEPPSQSPSNPSEHTTFNPRLLTDRPLPDLPPSRRMPRSPDPIELPDDRLPPGFVPIPQMDERFSPIPQVPMELAPMQRPPTAGGRMSDNASLRSRAPSFGGHTASLHRPISLFSES</sequence>
<organism evidence="3 4">
    <name type="scientific">Armillaria solidipes</name>
    <dbReference type="NCBI Taxonomy" id="1076256"/>
    <lineage>
        <taxon>Eukaryota</taxon>
        <taxon>Fungi</taxon>
        <taxon>Dikarya</taxon>
        <taxon>Basidiomycota</taxon>
        <taxon>Agaricomycotina</taxon>
        <taxon>Agaricomycetes</taxon>
        <taxon>Agaricomycetidae</taxon>
        <taxon>Agaricales</taxon>
        <taxon>Marasmiineae</taxon>
        <taxon>Physalacriaceae</taxon>
        <taxon>Armillaria</taxon>
    </lineage>
</organism>
<feature type="compositionally biased region" description="Low complexity" evidence="2">
    <location>
        <begin position="322"/>
        <end position="334"/>
    </location>
</feature>
<feature type="region of interest" description="Disordered" evidence="2">
    <location>
        <begin position="498"/>
        <end position="555"/>
    </location>
</feature>